<gene>
    <name evidence="1" type="ORF">FEV53_19130</name>
</gene>
<proteinExistence type="predicted"/>
<organism evidence="1 2">
    <name type="scientific">Palleronia caenipelagi</name>
    <dbReference type="NCBI Taxonomy" id="2489174"/>
    <lineage>
        <taxon>Bacteria</taxon>
        <taxon>Pseudomonadati</taxon>
        <taxon>Pseudomonadota</taxon>
        <taxon>Alphaproteobacteria</taxon>
        <taxon>Rhodobacterales</taxon>
        <taxon>Roseobacteraceae</taxon>
        <taxon>Palleronia</taxon>
    </lineage>
</organism>
<reference evidence="1 2" key="1">
    <citation type="submission" date="2019-06" db="EMBL/GenBank/DDBJ databases">
        <title>Paenimaribius caenipelagi gen. nov., sp. nov., isolated from a tidal flat.</title>
        <authorList>
            <person name="Yoon J.-H."/>
        </authorList>
    </citation>
    <scope>NUCLEOTIDE SEQUENCE [LARGE SCALE GENOMIC DNA]</scope>
    <source>
        <strain evidence="1 2">JBTF-M29</strain>
    </source>
</reference>
<name>A0A547PJP4_9RHOB</name>
<dbReference type="Proteomes" id="UP000318590">
    <property type="component" value="Unassembled WGS sequence"/>
</dbReference>
<comment type="caution">
    <text evidence="1">The sequence shown here is derived from an EMBL/GenBank/DDBJ whole genome shotgun (WGS) entry which is preliminary data.</text>
</comment>
<keyword evidence="2" id="KW-1185">Reference proteome</keyword>
<protein>
    <submittedName>
        <fullName evidence="1">Uncharacterized protein</fullName>
    </submittedName>
</protein>
<dbReference type="AlphaFoldDB" id="A0A547PJP4"/>
<dbReference type="EMBL" id="VFSV01000079">
    <property type="protein sequence ID" value="TRD14340.1"/>
    <property type="molecule type" value="Genomic_DNA"/>
</dbReference>
<dbReference type="RefSeq" id="WP_142836277.1">
    <property type="nucleotide sequence ID" value="NZ_VFSV01000079.1"/>
</dbReference>
<evidence type="ECO:0000313" key="2">
    <source>
        <dbReference type="Proteomes" id="UP000318590"/>
    </source>
</evidence>
<sequence length="213" mass="22714">MARQLVLMTAIITGFSGFSRAQENIPDNLIATVSRIDPNARILDNELVVASSAEMACKMLNAGLGFSVASAEDPRIIATAGYGDLEVTDATETGDLVRPEGMDECYWRALNDIAAPNDVKLLTSLFSVETGEVEIPALPVFLADPTLLGLKKNALPARIAPEFARLRGVQADVSATAQIDYYTRVAEVDAEAATRDAEAARALLQSVKEATSN</sequence>
<evidence type="ECO:0000313" key="1">
    <source>
        <dbReference type="EMBL" id="TRD14340.1"/>
    </source>
</evidence>
<accession>A0A547PJP4</accession>